<evidence type="ECO:0000256" key="3">
    <source>
        <dbReference type="PROSITE-ProRule" id="PRU10141"/>
    </source>
</evidence>
<dbReference type="PANTHER" id="PTHR24346">
    <property type="entry name" value="MAP/MICROTUBULE AFFINITY-REGULATING KINASE"/>
    <property type="match status" value="1"/>
</dbReference>
<dbReference type="SMART" id="SM00220">
    <property type="entry name" value="S_TKc"/>
    <property type="match status" value="1"/>
</dbReference>
<dbReference type="InterPro" id="IPR017441">
    <property type="entry name" value="Protein_kinase_ATP_BS"/>
</dbReference>
<evidence type="ECO:0000313" key="6">
    <source>
        <dbReference type="EMBL" id="THU99098.1"/>
    </source>
</evidence>
<dbReference type="FunFam" id="1.10.510.10:FF:000571">
    <property type="entry name" value="Maternal embryonic leucine zipper kinase"/>
    <property type="match status" value="1"/>
</dbReference>
<proteinExistence type="inferred from homology"/>
<keyword evidence="2 3" id="KW-0067">ATP-binding</keyword>
<dbReference type="Pfam" id="PF00069">
    <property type="entry name" value="Pkinase"/>
    <property type="match status" value="1"/>
</dbReference>
<dbReference type="AlphaFoldDB" id="A0A4S8MAW3"/>
<name>A0A4S8MAW3_DENBC</name>
<dbReference type="PANTHER" id="PTHR24346:SF110">
    <property type="entry name" value="NON-SPECIFIC SERINE_THREONINE PROTEIN KINASE"/>
    <property type="match status" value="1"/>
</dbReference>
<feature type="binding site" evidence="3">
    <location>
        <position position="34"/>
    </location>
    <ligand>
        <name>ATP</name>
        <dbReference type="ChEBI" id="CHEBI:30616"/>
    </ligand>
</feature>
<protein>
    <submittedName>
        <fullName evidence="6">Pkinase-domain-containing protein</fullName>
    </submittedName>
</protein>
<evidence type="ECO:0000256" key="1">
    <source>
        <dbReference type="ARBA" id="ARBA00022741"/>
    </source>
</evidence>
<evidence type="ECO:0000259" key="5">
    <source>
        <dbReference type="PROSITE" id="PS50011"/>
    </source>
</evidence>
<dbReference type="SUPFAM" id="SSF56112">
    <property type="entry name" value="Protein kinase-like (PK-like)"/>
    <property type="match status" value="1"/>
</dbReference>
<dbReference type="Gene3D" id="1.10.510.10">
    <property type="entry name" value="Transferase(Phosphotransferase) domain 1"/>
    <property type="match status" value="1"/>
</dbReference>
<dbReference type="GO" id="GO:0005524">
    <property type="term" value="F:ATP binding"/>
    <property type="evidence" value="ECO:0007669"/>
    <property type="project" value="UniProtKB-UniRule"/>
</dbReference>
<keyword evidence="6" id="KW-0808">Transferase</keyword>
<dbReference type="InterPro" id="IPR000719">
    <property type="entry name" value="Prot_kinase_dom"/>
</dbReference>
<organism evidence="6 7">
    <name type="scientific">Dendrothele bispora (strain CBS 962.96)</name>
    <dbReference type="NCBI Taxonomy" id="1314807"/>
    <lineage>
        <taxon>Eukaryota</taxon>
        <taxon>Fungi</taxon>
        <taxon>Dikarya</taxon>
        <taxon>Basidiomycota</taxon>
        <taxon>Agaricomycotina</taxon>
        <taxon>Agaricomycetes</taxon>
        <taxon>Agaricomycetidae</taxon>
        <taxon>Agaricales</taxon>
        <taxon>Agaricales incertae sedis</taxon>
        <taxon>Dendrothele</taxon>
    </lineage>
</organism>
<dbReference type="OrthoDB" id="193931at2759"/>
<feature type="non-terminal residue" evidence="6">
    <location>
        <position position="1"/>
    </location>
</feature>
<dbReference type="PROSITE" id="PS00108">
    <property type="entry name" value="PROTEIN_KINASE_ST"/>
    <property type="match status" value="1"/>
</dbReference>
<dbReference type="InterPro" id="IPR008271">
    <property type="entry name" value="Ser/Thr_kinase_AS"/>
</dbReference>
<evidence type="ECO:0000256" key="4">
    <source>
        <dbReference type="RuleBase" id="RU000304"/>
    </source>
</evidence>
<accession>A0A4S8MAW3</accession>
<feature type="domain" description="Protein kinase" evidence="5">
    <location>
        <begin position="5"/>
        <end position="269"/>
    </location>
</feature>
<dbReference type="GO" id="GO:0005737">
    <property type="term" value="C:cytoplasm"/>
    <property type="evidence" value="ECO:0007669"/>
    <property type="project" value="TreeGrafter"/>
</dbReference>
<dbReference type="EMBL" id="ML179124">
    <property type="protein sequence ID" value="THU99098.1"/>
    <property type="molecule type" value="Genomic_DNA"/>
</dbReference>
<dbReference type="PROSITE" id="PS50011">
    <property type="entry name" value="PROTEIN_KINASE_DOM"/>
    <property type="match status" value="1"/>
</dbReference>
<keyword evidence="1 3" id="KW-0547">Nucleotide-binding</keyword>
<dbReference type="GO" id="GO:0035556">
    <property type="term" value="P:intracellular signal transduction"/>
    <property type="evidence" value="ECO:0007669"/>
    <property type="project" value="TreeGrafter"/>
</dbReference>
<dbReference type="Proteomes" id="UP000297245">
    <property type="component" value="Unassembled WGS sequence"/>
</dbReference>
<dbReference type="PROSITE" id="PS00107">
    <property type="entry name" value="PROTEIN_KINASE_ATP"/>
    <property type="match status" value="1"/>
</dbReference>
<sequence length="336" mass="37940">QIGNWKLGRTLGQGAHGRVRIARNAKTGQMAAIKIIPKTYLSSQSNDSFENSDLEADKHEIAMQREVVLLKLIDHPNIMRLYDVWDLPGELYLVLEYVQGGELFDYLCENGALSTSEALSYFQQIILAIDYCHRFNIAHRDLKPENILLDSDFNIKIADFGLAAFQSDQPLHSACGSPHYTAPEVLMGNGYDGIVADVWSCGIILYALLVGRLPFEAEELEDLLALICEGSFDIPSHIDPLARDLIIRMLETDVELRINLTEVQNHPFFLSRPLNTSALPALSLEQIARPLRTREDVDPELFRNLCTLWRGTSEMELLDSLTSSEQNWQKGVYHLL</sequence>
<keyword evidence="7" id="KW-1185">Reference proteome</keyword>
<comment type="similarity">
    <text evidence="4">Belongs to the protein kinase superfamily.</text>
</comment>
<reference evidence="6 7" key="1">
    <citation type="journal article" date="2019" name="Nat. Ecol. Evol.">
        <title>Megaphylogeny resolves global patterns of mushroom evolution.</title>
        <authorList>
            <person name="Varga T."/>
            <person name="Krizsan K."/>
            <person name="Foldi C."/>
            <person name="Dima B."/>
            <person name="Sanchez-Garcia M."/>
            <person name="Sanchez-Ramirez S."/>
            <person name="Szollosi G.J."/>
            <person name="Szarkandi J.G."/>
            <person name="Papp V."/>
            <person name="Albert L."/>
            <person name="Andreopoulos W."/>
            <person name="Angelini C."/>
            <person name="Antonin V."/>
            <person name="Barry K.W."/>
            <person name="Bougher N.L."/>
            <person name="Buchanan P."/>
            <person name="Buyck B."/>
            <person name="Bense V."/>
            <person name="Catcheside P."/>
            <person name="Chovatia M."/>
            <person name="Cooper J."/>
            <person name="Damon W."/>
            <person name="Desjardin D."/>
            <person name="Finy P."/>
            <person name="Geml J."/>
            <person name="Haridas S."/>
            <person name="Hughes K."/>
            <person name="Justo A."/>
            <person name="Karasinski D."/>
            <person name="Kautmanova I."/>
            <person name="Kiss B."/>
            <person name="Kocsube S."/>
            <person name="Kotiranta H."/>
            <person name="LaButti K.M."/>
            <person name="Lechner B.E."/>
            <person name="Liimatainen K."/>
            <person name="Lipzen A."/>
            <person name="Lukacs Z."/>
            <person name="Mihaltcheva S."/>
            <person name="Morgado L.N."/>
            <person name="Niskanen T."/>
            <person name="Noordeloos M.E."/>
            <person name="Ohm R.A."/>
            <person name="Ortiz-Santana B."/>
            <person name="Ovrebo C."/>
            <person name="Racz N."/>
            <person name="Riley R."/>
            <person name="Savchenko A."/>
            <person name="Shiryaev A."/>
            <person name="Soop K."/>
            <person name="Spirin V."/>
            <person name="Szebenyi C."/>
            <person name="Tomsovsky M."/>
            <person name="Tulloss R.E."/>
            <person name="Uehling J."/>
            <person name="Grigoriev I.V."/>
            <person name="Vagvolgyi C."/>
            <person name="Papp T."/>
            <person name="Martin F.M."/>
            <person name="Miettinen O."/>
            <person name="Hibbett D.S."/>
            <person name="Nagy L.G."/>
        </authorList>
    </citation>
    <scope>NUCLEOTIDE SEQUENCE [LARGE SCALE GENOMIC DNA]</scope>
    <source>
        <strain evidence="6 7">CBS 962.96</strain>
    </source>
</reference>
<keyword evidence="6" id="KW-0418">Kinase</keyword>
<dbReference type="GO" id="GO:0004674">
    <property type="term" value="F:protein serine/threonine kinase activity"/>
    <property type="evidence" value="ECO:0007669"/>
    <property type="project" value="UniProtKB-KW"/>
</dbReference>
<evidence type="ECO:0000256" key="2">
    <source>
        <dbReference type="ARBA" id="ARBA00022840"/>
    </source>
</evidence>
<evidence type="ECO:0000313" key="7">
    <source>
        <dbReference type="Proteomes" id="UP000297245"/>
    </source>
</evidence>
<keyword evidence="4" id="KW-0723">Serine/threonine-protein kinase</keyword>
<dbReference type="InterPro" id="IPR011009">
    <property type="entry name" value="Kinase-like_dom_sf"/>
</dbReference>
<feature type="non-terminal residue" evidence="6">
    <location>
        <position position="336"/>
    </location>
</feature>
<gene>
    <name evidence="6" type="ORF">K435DRAFT_623912</name>
</gene>